<dbReference type="PROSITE" id="PS00616">
    <property type="entry name" value="HIS_ACID_PHOSPHAT_1"/>
    <property type="match status" value="1"/>
</dbReference>
<sequence length="411" mass="46891">MDPTSLLFSSSAIMGHPNLKYCITATAIFIMLIFVTFIMLVLFKPITDQPKVLNLITGDMKLVSVTVLFRHGARAPVVIDNETIAKMFPNGPGEITDVGLSDTFKLGRLLGDRYVKTGFLRTPLLPSEIYIRSRANNRCLFCAAIVGSGMWAKDENSGFTPVPIYAQEKNDNILEYLKGCPVEISRINKECGRKPPAFVSWPLYEGFVYECTGLIKNNSDLFPNAEAFANVESLIQMDRNGLPMSEWFNRNRKRIYELYEKVYHFTVSVVKYHDNELLKLKQGVLMNRIMNDLWKQWGEYERHGRVQKKFIAYSTQDWLIMAFLHALGCGEEALGSTIPDFNALVIIELFEQSKKPMVRIHYKDNKMKMPKDITHAVRSCSFAPCHLIQLGLSVKRYRTDDPQSVCNMQIA</sequence>
<keyword evidence="8" id="KW-1133">Transmembrane helix</keyword>
<protein>
    <recommendedName>
        <fullName evidence="3">acid phosphatase</fullName>
        <ecNumber evidence="3">3.1.3.2</ecNumber>
    </recommendedName>
</protein>
<dbReference type="EMBL" id="JARK01001437">
    <property type="protein sequence ID" value="EYC02281.1"/>
    <property type="molecule type" value="Genomic_DNA"/>
</dbReference>
<accession>A0A016THT6</accession>
<dbReference type="AlphaFoldDB" id="A0A016THT6"/>
<keyword evidence="8" id="KW-0812">Transmembrane</keyword>
<dbReference type="SUPFAM" id="SSF53254">
    <property type="entry name" value="Phosphoglycerate mutase-like"/>
    <property type="match status" value="1"/>
</dbReference>
<dbReference type="PANTHER" id="PTHR11567">
    <property type="entry name" value="ACID PHOSPHATASE-RELATED"/>
    <property type="match status" value="1"/>
</dbReference>
<dbReference type="InterPro" id="IPR033379">
    <property type="entry name" value="Acid_Pase_AS"/>
</dbReference>
<gene>
    <name evidence="9" type="primary">Acey_s0101.g3411</name>
    <name evidence="9" type="ORF">Y032_0101g3411</name>
</gene>
<evidence type="ECO:0000313" key="9">
    <source>
        <dbReference type="EMBL" id="EYC02281.1"/>
    </source>
</evidence>
<comment type="caution">
    <text evidence="9">The sequence shown here is derived from an EMBL/GenBank/DDBJ whole genome shotgun (WGS) entry which is preliminary data.</text>
</comment>
<dbReference type="InterPro" id="IPR029033">
    <property type="entry name" value="His_PPase_superfam"/>
</dbReference>
<keyword evidence="8" id="KW-0472">Membrane</keyword>
<dbReference type="InterPro" id="IPR000560">
    <property type="entry name" value="His_Pase_clade-2"/>
</dbReference>
<dbReference type="Pfam" id="PF00328">
    <property type="entry name" value="His_Phos_2"/>
    <property type="match status" value="1"/>
</dbReference>
<dbReference type="Proteomes" id="UP000024635">
    <property type="component" value="Unassembled WGS sequence"/>
</dbReference>
<name>A0A016THT6_9BILA</name>
<keyword evidence="5" id="KW-0378">Hydrolase</keyword>
<reference evidence="10" key="1">
    <citation type="journal article" date="2015" name="Nat. Genet.">
        <title>The genome and transcriptome of the zoonotic hookworm Ancylostoma ceylanicum identify infection-specific gene families.</title>
        <authorList>
            <person name="Schwarz E.M."/>
            <person name="Hu Y."/>
            <person name="Antoshechkin I."/>
            <person name="Miller M.M."/>
            <person name="Sternberg P.W."/>
            <person name="Aroian R.V."/>
        </authorList>
    </citation>
    <scope>NUCLEOTIDE SEQUENCE</scope>
    <source>
        <strain evidence="10">HY135</strain>
    </source>
</reference>
<feature type="transmembrane region" description="Helical" evidence="8">
    <location>
        <begin position="21"/>
        <end position="43"/>
    </location>
</feature>
<organism evidence="9 10">
    <name type="scientific">Ancylostoma ceylanicum</name>
    <dbReference type="NCBI Taxonomy" id="53326"/>
    <lineage>
        <taxon>Eukaryota</taxon>
        <taxon>Metazoa</taxon>
        <taxon>Ecdysozoa</taxon>
        <taxon>Nematoda</taxon>
        <taxon>Chromadorea</taxon>
        <taxon>Rhabditida</taxon>
        <taxon>Rhabditina</taxon>
        <taxon>Rhabditomorpha</taxon>
        <taxon>Strongyloidea</taxon>
        <taxon>Ancylostomatidae</taxon>
        <taxon>Ancylostomatinae</taxon>
        <taxon>Ancylostoma</taxon>
    </lineage>
</organism>
<evidence type="ECO:0000256" key="5">
    <source>
        <dbReference type="ARBA" id="ARBA00022801"/>
    </source>
</evidence>
<dbReference type="OrthoDB" id="258392at2759"/>
<dbReference type="Gene3D" id="3.40.50.1240">
    <property type="entry name" value="Phosphoglycerate mutase-like"/>
    <property type="match status" value="1"/>
</dbReference>
<evidence type="ECO:0000256" key="6">
    <source>
        <dbReference type="ARBA" id="ARBA00023157"/>
    </source>
</evidence>
<proteinExistence type="inferred from homology"/>
<dbReference type="GO" id="GO:0003993">
    <property type="term" value="F:acid phosphatase activity"/>
    <property type="evidence" value="ECO:0007669"/>
    <property type="project" value="UniProtKB-EC"/>
</dbReference>
<comment type="catalytic activity">
    <reaction evidence="1">
        <text>a phosphate monoester + H2O = an alcohol + phosphate</text>
        <dbReference type="Rhea" id="RHEA:15017"/>
        <dbReference type="ChEBI" id="CHEBI:15377"/>
        <dbReference type="ChEBI" id="CHEBI:30879"/>
        <dbReference type="ChEBI" id="CHEBI:43474"/>
        <dbReference type="ChEBI" id="CHEBI:67140"/>
        <dbReference type="EC" id="3.1.3.2"/>
    </reaction>
</comment>
<evidence type="ECO:0000256" key="3">
    <source>
        <dbReference type="ARBA" id="ARBA00012646"/>
    </source>
</evidence>
<keyword evidence="7" id="KW-0325">Glycoprotein</keyword>
<evidence type="ECO:0000313" key="10">
    <source>
        <dbReference type="Proteomes" id="UP000024635"/>
    </source>
</evidence>
<evidence type="ECO:0000256" key="7">
    <source>
        <dbReference type="ARBA" id="ARBA00023180"/>
    </source>
</evidence>
<evidence type="ECO:0000256" key="1">
    <source>
        <dbReference type="ARBA" id="ARBA00000032"/>
    </source>
</evidence>
<keyword evidence="4" id="KW-0732">Signal</keyword>
<dbReference type="STRING" id="53326.A0A016THT6"/>
<keyword evidence="10" id="KW-1185">Reference proteome</keyword>
<evidence type="ECO:0000256" key="2">
    <source>
        <dbReference type="ARBA" id="ARBA00005375"/>
    </source>
</evidence>
<keyword evidence="6" id="KW-1015">Disulfide bond</keyword>
<evidence type="ECO:0000256" key="8">
    <source>
        <dbReference type="SAM" id="Phobius"/>
    </source>
</evidence>
<comment type="similarity">
    <text evidence="2">Belongs to the histidine acid phosphatase family.</text>
</comment>
<dbReference type="PANTHER" id="PTHR11567:SF211">
    <property type="entry name" value="PROSTATIC ACID PHOSPHATASE"/>
    <property type="match status" value="1"/>
</dbReference>
<dbReference type="CDD" id="cd07061">
    <property type="entry name" value="HP_HAP_like"/>
    <property type="match status" value="1"/>
</dbReference>
<dbReference type="InterPro" id="IPR050645">
    <property type="entry name" value="Histidine_acid_phosphatase"/>
</dbReference>
<evidence type="ECO:0000256" key="4">
    <source>
        <dbReference type="ARBA" id="ARBA00022729"/>
    </source>
</evidence>
<dbReference type="EC" id="3.1.3.2" evidence="3"/>